<protein>
    <submittedName>
        <fullName evidence="1">Uncharacterized protein</fullName>
    </submittedName>
</protein>
<dbReference type="AlphaFoldDB" id="A0A9W8JSD8"/>
<name>A0A9W8JSD8_9AGAR</name>
<dbReference type="Gene3D" id="1.25.40.510">
    <property type="entry name" value="GLE1-like"/>
    <property type="match status" value="1"/>
</dbReference>
<dbReference type="InterPro" id="IPR038506">
    <property type="entry name" value="GLE1-like_sf"/>
</dbReference>
<evidence type="ECO:0000313" key="2">
    <source>
        <dbReference type="Proteomes" id="UP001148786"/>
    </source>
</evidence>
<evidence type="ECO:0000313" key="1">
    <source>
        <dbReference type="EMBL" id="KAJ3500468.1"/>
    </source>
</evidence>
<keyword evidence="2" id="KW-1185">Reference proteome</keyword>
<organism evidence="1 2">
    <name type="scientific">Agrocybe chaxingu</name>
    <dbReference type="NCBI Taxonomy" id="84603"/>
    <lineage>
        <taxon>Eukaryota</taxon>
        <taxon>Fungi</taxon>
        <taxon>Dikarya</taxon>
        <taxon>Basidiomycota</taxon>
        <taxon>Agaricomycotina</taxon>
        <taxon>Agaricomycetes</taxon>
        <taxon>Agaricomycetidae</taxon>
        <taxon>Agaricales</taxon>
        <taxon>Agaricineae</taxon>
        <taxon>Strophariaceae</taxon>
        <taxon>Agrocybe</taxon>
    </lineage>
</organism>
<gene>
    <name evidence="1" type="ORF">NLJ89_g9779</name>
</gene>
<accession>A0A9W8JSD8</accession>
<dbReference type="OrthoDB" id="420884at2759"/>
<proteinExistence type="predicted"/>
<sequence length="109" mass="12138">MAEERKRRGHREPPGVLEPRLVDDAGLLPYPEDSPRAGFQLPKFWSWFARVIGDTRLLLDPVAPQLICTGLDVLGLDAKDVWGQQWLKVLGLLYEGITTGYEPGKLIGG</sequence>
<comment type="caution">
    <text evidence="1">The sequence shown here is derived from an EMBL/GenBank/DDBJ whole genome shotgun (WGS) entry which is preliminary data.</text>
</comment>
<dbReference type="EMBL" id="JANKHO010001601">
    <property type="protein sequence ID" value="KAJ3500468.1"/>
    <property type="molecule type" value="Genomic_DNA"/>
</dbReference>
<reference evidence="1" key="1">
    <citation type="submission" date="2022-07" db="EMBL/GenBank/DDBJ databases">
        <title>Genome Sequence of Agrocybe chaxingu.</title>
        <authorList>
            <person name="Buettner E."/>
        </authorList>
    </citation>
    <scope>NUCLEOTIDE SEQUENCE</scope>
    <source>
        <strain evidence="1">MP-N11</strain>
    </source>
</reference>
<dbReference type="Proteomes" id="UP001148786">
    <property type="component" value="Unassembled WGS sequence"/>
</dbReference>